<keyword evidence="1" id="KW-0227">DNA damage</keyword>
<accession>A0ABY8H713</accession>
<organism evidence="3 4">
    <name type="scientific">Citricoccus muralis</name>
    <dbReference type="NCBI Taxonomy" id="169134"/>
    <lineage>
        <taxon>Bacteria</taxon>
        <taxon>Bacillati</taxon>
        <taxon>Actinomycetota</taxon>
        <taxon>Actinomycetes</taxon>
        <taxon>Micrococcales</taxon>
        <taxon>Micrococcaceae</taxon>
        <taxon>Citricoccus</taxon>
    </lineage>
</organism>
<evidence type="ECO:0000313" key="4">
    <source>
        <dbReference type="Proteomes" id="UP001219037"/>
    </source>
</evidence>
<dbReference type="InterPro" id="IPR036217">
    <property type="entry name" value="MethylDNA_cys_MeTrfase_DNAb"/>
</dbReference>
<dbReference type="CDD" id="cd06445">
    <property type="entry name" value="ATase"/>
    <property type="match status" value="1"/>
</dbReference>
<protein>
    <submittedName>
        <fullName evidence="3">MGMT family protein</fullName>
    </submittedName>
</protein>
<name>A0ABY8H713_9MICC</name>
<dbReference type="Proteomes" id="UP001219037">
    <property type="component" value="Chromosome"/>
</dbReference>
<dbReference type="InterPro" id="IPR014048">
    <property type="entry name" value="MethylDNA_cys_MeTrfase_DNA-bd"/>
</dbReference>
<dbReference type="Pfam" id="PF01035">
    <property type="entry name" value="DNA_binding_1"/>
    <property type="match status" value="1"/>
</dbReference>
<dbReference type="Gene3D" id="1.10.10.10">
    <property type="entry name" value="Winged helix-like DNA-binding domain superfamily/Winged helix DNA-binding domain"/>
    <property type="match status" value="1"/>
</dbReference>
<dbReference type="PANTHER" id="PTHR42942">
    <property type="entry name" value="6-O-METHYLGUANINE DNA METHYLTRANSFERASE"/>
    <property type="match status" value="1"/>
</dbReference>
<dbReference type="PANTHER" id="PTHR42942:SF1">
    <property type="entry name" value="ALKYLTRANSFERASE-LIKE PROTEIN 1"/>
    <property type="match status" value="1"/>
</dbReference>
<gene>
    <name evidence="3" type="ORF">P8192_02100</name>
</gene>
<evidence type="ECO:0000259" key="2">
    <source>
        <dbReference type="Pfam" id="PF01035"/>
    </source>
</evidence>
<feature type="domain" description="Methylated-DNA-[protein]-cysteine S-methyltransferase DNA binding" evidence="2">
    <location>
        <begin position="9"/>
        <end position="92"/>
    </location>
</feature>
<sequence length="126" mass="13783">MAREPSEEYTTAVLDLVAQIPKGRVMTYGLIAEIVAETLHRGGPRQVGHVLARGPGVDSSGATVPWWRVVNAAGSPPQHHRETALALLRDEKCPLTTDGQRVRVRRAVWFPELDVTTASSRPPRQG</sequence>
<dbReference type="RefSeq" id="WP_278158093.1">
    <property type="nucleotide sequence ID" value="NZ_CP121252.1"/>
</dbReference>
<keyword evidence="4" id="KW-1185">Reference proteome</keyword>
<reference evidence="3 4" key="1">
    <citation type="submission" date="2023-04" db="EMBL/GenBank/DDBJ databases">
        <title>Funneling lignin-derived compounds into biodiesel using alkali-halophilic Citricoccus sp. P2.</title>
        <authorList>
            <person name="Luo C.-B."/>
        </authorList>
    </citation>
    <scope>NUCLEOTIDE SEQUENCE [LARGE SCALE GENOMIC DNA]</scope>
    <source>
        <strain evidence="3 4">P2</strain>
    </source>
</reference>
<proteinExistence type="predicted"/>
<evidence type="ECO:0000313" key="3">
    <source>
        <dbReference type="EMBL" id="WFP16939.1"/>
    </source>
</evidence>
<dbReference type="EMBL" id="CP121252">
    <property type="protein sequence ID" value="WFP16939.1"/>
    <property type="molecule type" value="Genomic_DNA"/>
</dbReference>
<evidence type="ECO:0000256" key="1">
    <source>
        <dbReference type="ARBA" id="ARBA00022763"/>
    </source>
</evidence>
<dbReference type="SUPFAM" id="SSF46767">
    <property type="entry name" value="Methylated DNA-protein cysteine methyltransferase, C-terminal domain"/>
    <property type="match status" value="1"/>
</dbReference>
<dbReference type="InterPro" id="IPR052520">
    <property type="entry name" value="ATL_DNA_repair"/>
</dbReference>
<dbReference type="InterPro" id="IPR036388">
    <property type="entry name" value="WH-like_DNA-bd_sf"/>
</dbReference>